<comment type="caution">
    <text evidence="1">The sequence shown here is derived from an EMBL/GenBank/DDBJ whole genome shotgun (WGS) entry which is preliminary data.</text>
</comment>
<dbReference type="Proteomes" id="UP001311232">
    <property type="component" value="Unassembled WGS sequence"/>
</dbReference>
<evidence type="ECO:0000313" key="1">
    <source>
        <dbReference type="EMBL" id="KAK5609806.1"/>
    </source>
</evidence>
<evidence type="ECO:0000313" key="2">
    <source>
        <dbReference type="Proteomes" id="UP001311232"/>
    </source>
</evidence>
<name>A0AAV9RLF5_9TELE</name>
<proteinExistence type="predicted"/>
<sequence>MFSCTLAVPPTSLLPEPSKLTQNHLTNSCSQLFHRDLSTKDSTVQTTQLRRTTQQLVYTFTGGFLHLKKGTIKLHSMFPYQHRICGVSVLRKAVTRYLPRLRGRSLQVKK</sequence>
<keyword evidence="2" id="KW-1185">Reference proteome</keyword>
<organism evidence="1 2">
    <name type="scientific">Crenichthys baileyi</name>
    <name type="common">White River springfish</name>
    <dbReference type="NCBI Taxonomy" id="28760"/>
    <lineage>
        <taxon>Eukaryota</taxon>
        <taxon>Metazoa</taxon>
        <taxon>Chordata</taxon>
        <taxon>Craniata</taxon>
        <taxon>Vertebrata</taxon>
        <taxon>Euteleostomi</taxon>
        <taxon>Actinopterygii</taxon>
        <taxon>Neopterygii</taxon>
        <taxon>Teleostei</taxon>
        <taxon>Neoteleostei</taxon>
        <taxon>Acanthomorphata</taxon>
        <taxon>Ovalentaria</taxon>
        <taxon>Atherinomorphae</taxon>
        <taxon>Cyprinodontiformes</taxon>
        <taxon>Goodeidae</taxon>
        <taxon>Crenichthys</taxon>
    </lineage>
</organism>
<reference evidence="1 2" key="1">
    <citation type="submission" date="2021-06" db="EMBL/GenBank/DDBJ databases">
        <authorList>
            <person name="Palmer J.M."/>
        </authorList>
    </citation>
    <scope>NUCLEOTIDE SEQUENCE [LARGE SCALE GENOMIC DNA]</scope>
    <source>
        <strain evidence="1 2">MEX-2019</strain>
        <tissue evidence="1">Muscle</tissue>
    </source>
</reference>
<dbReference type="AlphaFoldDB" id="A0AAV9RLF5"/>
<accession>A0AAV9RLF5</accession>
<gene>
    <name evidence="1" type="ORF">CRENBAI_018973</name>
</gene>
<dbReference type="EMBL" id="JAHHUM010001734">
    <property type="protein sequence ID" value="KAK5609806.1"/>
    <property type="molecule type" value="Genomic_DNA"/>
</dbReference>
<protein>
    <submittedName>
        <fullName evidence="1">Uncharacterized protein</fullName>
    </submittedName>
</protein>